<name>A0A316WFG9_9FLAO</name>
<reference evidence="3 4" key="1">
    <citation type="submission" date="2018-04" db="EMBL/GenBank/DDBJ databases">
        <title>Chryseobacterium oncorhynchi 701B-08T from rainbow trout, and Chryseobacterium viscerum 687B-08T from diseased fish.</title>
        <authorList>
            <person name="Jeong J.-J."/>
            <person name="Lee Y.J."/>
            <person name="Pathiraja D."/>
            <person name="Park B."/>
            <person name="Choi I.-G."/>
            <person name="Kim K.D."/>
        </authorList>
    </citation>
    <scope>NUCLEOTIDE SEQUENCE [LARGE SCALE GENOMIC DNA]</scope>
    <source>
        <strain evidence="3 4">687B-08</strain>
    </source>
</reference>
<dbReference type="AlphaFoldDB" id="A0A316WFG9"/>
<comment type="caution">
    <text evidence="3">The sequence shown here is derived from an EMBL/GenBank/DDBJ whole genome shotgun (WGS) entry which is preliminary data.</text>
</comment>
<evidence type="ECO:0008006" key="6">
    <source>
        <dbReference type="Google" id="ProtNLM"/>
    </source>
</evidence>
<dbReference type="RefSeq" id="WP_103232706.1">
    <property type="nucleotide sequence ID" value="NZ_PPEG02000006.1"/>
</dbReference>
<evidence type="ECO:0000256" key="1">
    <source>
        <dbReference type="SAM" id="SignalP"/>
    </source>
</evidence>
<gene>
    <name evidence="3" type="ORF">C1634_014495</name>
    <name evidence="2" type="ORF">F8D52_18115</name>
</gene>
<evidence type="ECO:0000313" key="3">
    <source>
        <dbReference type="EMBL" id="PWN60181.1"/>
    </source>
</evidence>
<proteinExistence type="predicted"/>
<feature type="signal peptide" evidence="1">
    <location>
        <begin position="1"/>
        <end position="20"/>
    </location>
</feature>
<feature type="chain" id="PRO_5016332836" description="DUF4252 domain-containing protein" evidence="1">
    <location>
        <begin position="21"/>
        <end position="194"/>
    </location>
</feature>
<organism evidence="3 4">
    <name type="scientific">Chryseobacterium viscerum</name>
    <dbReference type="NCBI Taxonomy" id="1037377"/>
    <lineage>
        <taxon>Bacteria</taxon>
        <taxon>Pseudomonadati</taxon>
        <taxon>Bacteroidota</taxon>
        <taxon>Flavobacteriia</taxon>
        <taxon>Flavobacteriales</taxon>
        <taxon>Weeksellaceae</taxon>
        <taxon>Chryseobacterium group</taxon>
        <taxon>Chryseobacterium</taxon>
    </lineage>
</organism>
<keyword evidence="5" id="KW-1185">Reference proteome</keyword>
<evidence type="ECO:0000313" key="4">
    <source>
        <dbReference type="Proteomes" id="UP000236413"/>
    </source>
</evidence>
<keyword evidence="1" id="KW-0732">Signal</keyword>
<dbReference type="EMBL" id="PPEG02000006">
    <property type="protein sequence ID" value="PWN60181.1"/>
    <property type="molecule type" value="Genomic_DNA"/>
</dbReference>
<accession>A0A316WFG9</accession>
<dbReference type="Proteomes" id="UP000236413">
    <property type="component" value="Unassembled WGS sequence"/>
</dbReference>
<sequence>MKSLIFALFTVLSGMTFLHAQKVFNENYSFKSSGSTVAFVPIINNFKDNDDITKKILRDTLQLKFNDVAVLRANMDTKVMDILKKVAEKDYKSKEVKMFPNLTSVISTEEMNYIKEKFGSADLLLLPVVFNVNQSMGMTFGNSLFRLYDLNNGDFIQQFSEKINVNIGDDAGFAIMTGMLISGEKYHLLKNIKK</sequence>
<evidence type="ECO:0000313" key="5">
    <source>
        <dbReference type="Proteomes" id="UP000326384"/>
    </source>
</evidence>
<protein>
    <recommendedName>
        <fullName evidence="6">DUF4252 domain-containing protein</fullName>
    </recommendedName>
</protein>
<evidence type="ECO:0000313" key="2">
    <source>
        <dbReference type="EMBL" id="KAB1229479.1"/>
    </source>
</evidence>
<reference evidence="2 5" key="2">
    <citation type="journal article" date="2019" name="Stand. Genomic Sci.">
        <title>Draft Whole-Genome Sequence of a Novel Chryseobacterium viscerum Strain Isolated from Fresh Water at Dripping Springs, New Mexico.</title>
        <authorList>
            <person name="Kyndt J.A."/>
            <person name="Moore T.C."/>
        </authorList>
    </citation>
    <scope>NUCLEOTIDE SEQUENCE [LARGE SCALE GENOMIC DNA]</scope>
    <source>
        <strain evidence="2 5">DPS</strain>
    </source>
</reference>
<dbReference type="EMBL" id="VTPV01000011">
    <property type="protein sequence ID" value="KAB1229479.1"/>
    <property type="molecule type" value="Genomic_DNA"/>
</dbReference>
<dbReference type="Proteomes" id="UP000326384">
    <property type="component" value="Unassembled WGS sequence"/>
</dbReference>